<feature type="non-terminal residue" evidence="2">
    <location>
        <position position="110"/>
    </location>
</feature>
<organism evidence="2">
    <name type="scientific">Human immunodeficiency virus type 1</name>
    <name type="common">HIV-1</name>
    <dbReference type="NCBI Taxonomy" id="11676"/>
    <lineage>
        <taxon>Viruses</taxon>
        <taxon>Riboviria</taxon>
        <taxon>Pararnavirae</taxon>
        <taxon>Artverviricota</taxon>
        <taxon>Revtraviricetes</taxon>
        <taxon>Ortervirales</taxon>
        <taxon>Retroviridae</taxon>
        <taxon>Orthoretrovirinae</taxon>
        <taxon>Lentivirus</taxon>
        <taxon>Lentivirus humimdef1</taxon>
    </lineage>
</organism>
<reference evidence="2" key="1">
    <citation type="submission" date="2005-07" db="EMBL/GenBank/DDBJ databases">
        <title>Genetic Diversity of HIV-1 in Northern Kenya.</title>
        <authorList>
            <person name="Khamadi S.A."/>
            <person name="Ochieng W."/>
            <person name="Lihana R.W."/>
            <person name="Kiptoo M.K."/>
            <person name="Kinyua J.G."/>
            <person name="Lagat N."/>
            <person name="Muriuki J."/>
            <person name="Mwangi J."/>
            <person name="Pelle R."/>
            <person name="Muigai A."/>
            <person name="Carter J."/>
            <person name="Yamada R."/>
            <person name="Mpoke S."/>
        </authorList>
    </citation>
    <scope>NUCLEOTIDE SEQUENCE</scope>
    <source>
        <strain evidence="2">MYDH063</strain>
    </source>
</reference>
<proteinExistence type="predicted"/>
<feature type="compositionally biased region" description="Polar residues" evidence="1">
    <location>
        <begin position="89"/>
        <end position="99"/>
    </location>
</feature>
<accession>Q3S8L0</accession>
<feature type="region of interest" description="Disordered" evidence="1">
    <location>
        <begin position="79"/>
        <end position="110"/>
    </location>
</feature>
<feature type="non-terminal residue" evidence="2">
    <location>
        <position position="1"/>
    </location>
</feature>
<dbReference type="InterPro" id="IPR012337">
    <property type="entry name" value="RNaseH-like_sf"/>
</dbReference>
<dbReference type="SUPFAM" id="SSF53098">
    <property type="entry name" value="Ribonuclease H-like"/>
    <property type="match status" value="1"/>
</dbReference>
<dbReference type="EMBL" id="DQ149260">
    <property type="protein sequence ID" value="AAZ94959.1"/>
    <property type="molecule type" value="Genomic_DNA"/>
</dbReference>
<evidence type="ECO:0000313" key="2">
    <source>
        <dbReference type="EMBL" id="AAZ94959.1"/>
    </source>
</evidence>
<name>Q3S8L0_HV1</name>
<protein>
    <submittedName>
        <fullName evidence="2">Integrase</fullName>
    </submittedName>
</protein>
<organismHost>
    <name type="scientific">Homo sapiens</name>
    <name type="common">Human</name>
    <dbReference type="NCBI Taxonomy" id="9606"/>
</organismHost>
<gene>
    <name evidence="2" type="primary">pol</name>
</gene>
<evidence type="ECO:0000256" key="1">
    <source>
        <dbReference type="SAM" id="MobiDB-lite"/>
    </source>
</evidence>
<sequence length="110" mass="12373">GLSKQKFPIRNRAGHSIFYTKISRKMASKSSTHRQWQQFHQRCSYGSLLVGKYPTGNSGIPYNPQSQRVVESMESGIKENYRTGKRASCTPSNSSTNGRIHTPPSKKGRN</sequence>